<evidence type="ECO:0000256" key="5">
    <source>
        <dbReference type="ARBA" id="ARBA00022989"/>
    </source>
</evidence>
<feature type="transmembrane region" description="Helical" evidence="7">
    <location>
        <begin position="143"/>
        <end position="167"/>
    </location>
</feature>
<accession>A0ABC8TW83</accession>
<dbReference type="Pfam" id="PF00664">
    <property type="entry name" value="ABC_membrane"/>
    <property type="match status" value="1"/>
</dbReference>
<sequence>MSLSLSISNRQSYLIFSQTIQPTPPISVKIHPKISYSPTKTKSQSSFSLSSSSERRLGYISASINGVCMQNYSEESPKLNGENNVENNLYEKLRRWVGLIRSILPGGSWWSFSEDVQVVMTAKPVTVLRALSKMWELIAVDRWVIFAAFSALILTALSEISIPHFLTASIFSAQSGEISVFHRNVRLLVLLCFTSGIFSGVRGCCFGIANMILVKRMREKLYSALLLQDISFFDSATVGDLTSRLGADCQQVSRVIGNDLNFILRNLLQGTGALIYLLYLSWPLGLCTMAICSTLATIMLFYGQYQKKAAKITQEFTASANEVAQETLSLMRTVRVYGTEQQEFGRYKHWLEKLADISLRQSAAYGFWSFSFHTLYHATQVIAVLIGGMSILAGHITAEQLTKFILYSEWLIYSAWWVGDNLSSLMQSVGASEKVFQLMGLSSSNQFIMKGSQLQSLLGRIEFVNVSYYYFSRSMVPVLQHINFLVHPNEVVAVVGLSGSGKSTLVHLMLRLYEPTNGQILIDGYPLKDLDIKWFRERIGYVGQEPRLFRMDISSNIRYGCTKDVEQKDVERAAKQAYAHDFISSLPNGYQTLVDDDLLSGGQKQRIAIARAILREPSILILDEATSALDAESEHHVKGVLRGVRNDKTKRTVIIIAHRLSTIQAADRIVVMDDGRIVEMGNHLELLLKDGLYARLIRRQADAVA</sequence>
<dbReference type="FunFam" id="1.20.1560.10:FF:000059">
    <property type="entry name" value="ABC transporter B family member 26, chloroplastic"/>
    <property type="match status" value="1"/>
</dbReference>
<dbReference type="InterPro" id="IPR011527">
    <property type="entry name" value="ABC1_TM_dom"/>
</dbReference>
<dbReference type="Proteomes" id="UP001642360">
    <property type="component" value="Unassembled WGS sequence"/>
</dbReference>
<evidence type="ECO:0008006" key="12">
    <source>
        <dbReference type="Google" id="ProtNLM"/>
    </source>
</evidence>
<dbReference type="Pfam" id="PF00005">
    <property type="entry name" value="ABC_tran"/>
    <property type="match status" value="1"/>
</dbReference>
<feature type="transmembrane region" description="Helical" evidence="7">
    <location>
        <begin position="274"/>
        <end position="302"/>
    </location>
</feature>
<dbReference type="InterPro" id="IPR039421">
    <property type="entry name" value="Type_1_exporter"/>
</dbReference>
<keyword evidence="4" id="KW-0067">ATP-binding</keyword>
<evidence type="ECO:0000259" key="9">
    <source>
        <dbReference type="PROSITE" id="PS50929"/>
    </source>
</evidence>
<dbReference type="SUPFAM" id="SSF52540">
    <property type="entry name" value="P-loop containing nucleoside triphosphate hydrolases"/>
    <property type="match status" value="1"/>
</dbReference>
<dbReference type="PROSITE" id="PS00211">
    <property type="entry name" value="ABC_TRANSPORTER_1"/>
    <property type="match status" value="1"/>
</dbReference>
<evidence type="ECO:0000256" key="3">
    <source>
        <dbReference type="ARBA" id="ARBA00022741"/>
    </source>
</evidence>
<dbReference type="PANTHER" id="PTHR43394">
    <property type="entry name" value="ATP-DEPENDENT PERMEASE MDL1, MITOCHONDRIAL"/>
    <property type="match status" value="1"/>
</dbReference>
<feature type="domain" description="ABC transmembrane type-1" evidence="9">
    <location>
        <begin position="146"/>
        <end position="427"/>
    </location>
</feature>
<dbReference type="CDD" id="cd18572">
    <property type="entry name" value="ABC_6TM_TAP"/>
    <property type="match status" value="1"/>
</dbReference>
<keyword evidence="5 7" id="KW-1133">Transmembrane helix</keyword>
<dbReference type="PROSITE" id="PS50893">
    <property type="entry name" value="ABC_TRANSPORTER_2"/>
    <property type="match status" value="1"/>
</dbReference>
<evidence type="ECO:0000256" key="7">
    <source>
        <dbReference type="SAM" id="Phobius"/>
    </source>
</evidence>
<dbReference type="PANTHER" id="PTHR43394:SF19">
    <property type="entry name" value="ABC TRANSPORTER B FAMILY"/>
    <property type="match status" value="1"/>
</dbReference>
<feature type="domain" description="ABC transporter" evidence="8">
    <location>
        <begin position="461"/>
        <end position="699"/>
    </location>
</feature>
<keyword evidence="2 7" id="KW-0812">Transmembrane</keyword>
<evidence type="ECO:0000256" key="4">
    <source>
        <dbReference type="ARBA" id="ARBA00022840"/>
    </source>
</evidence>
<dbReference type="GO" id="GO:0016020">
    <property type="term" value="C:membrane"/>
    <property type="evidence" value="ECO:0007669"/>
    <property type="project" value="UniProtKB-SubCell"/>
</dbReference>
<evidence type="ECO:0000313" key="11">
    <source>
        <dbReference type="Proteomes" id="UP001642360"/>
    </source>
</evidence>
<comment type="caution">
    <text evidence="10">The sequence shown here is derived from an EMBL/GenBank/DDBJ whole genome shotgun (WGS) entry which is preliminary data.</text>
</comment>
<organism evidence="10 11">
    <name type="scientific">Ilex paraguariensis</name>
    <name type="common">yerba mate</name>
    <dbReference type="NCBI Taxonomy" id="185542"/>
    <lineage>
        <taxon>Eukaryota</taxon>
        <taxon>Viridiplantae</taxon>
        <taxon>Streptophyta</taxon>
        <taxon>Embryophyta</taxon>
        <taxon>Tracheophyta</taxon>
        <taxon>Spermatophyta</taxon>
        <taxon>Magnoliopsida</taxon>
        <taxon>eudicotyledons</taxon>
        <taxon>Gunneridae</taxon>
        <taxon>Pentapetalae</taxon>
        <taxon>asterids</taxon>
        <taxon>campanulids</taxon>
        <taxon>Aquifoliales</taxon>
        <taxon>Aquifoliaceae</taxon>
        <taxon>Ilex</taxon>
    </lineage>
</organism>
<evidence type="ECO:0000256" key="6">
    <source>
        <dbReference type="ARBA" id="ARBA00023136"/>
    </source>
</evidence>
<keyword evidence="6 7" id="KW-0472">Membrane</keyword>
<evidence type="ECO:0000313" key="10">
    <source>
        <dbReference type="EMBL" id="CAK9173761.1"/>
    </source>
</evidence>
<dbReference type="EMBL" id="CAUOFW020006203">
    <property type="protein sequence ID" value="CAK9173761.1"/>
    <property type="molecule type" value="Genomic_DNA"/>
</dbReference>
<dbReference type="InterPro" id="IPR036640">
    <property type="entry name" value="ABC1_TM_sf"/>
</dbReference>
<evidence type="ECO:0000256" key="2">
    <source>
        <dbReference type="ARBA" id="ARBA00022692"/>
    </source>
</evidence>
<dbReference type="AlphaFoldDB" id="A0ABC8TW83"/>
<dbReference type="GO" id="GO:0005524">
    <property type="term" value="F:ATP binding"/>
    <property type="evidence" value="ECO:0007669"/>
    <property type="project" value="UniProtKB-KW"/>
</dbReference>
<keyword evidence="11" id="KW-1185">Reference proteome</keyword>
<dbReference type="SMART" id="SM00382">
    <property type="entry name" value="AAA"/>
    <property type="match status" value="1"/>
</dbReference>
<dbReference type="InterPro" id="IPR003593">
    <property type="entry name" value="AAA+_ATPase"/>
</dbReference>
<protein>
    <recommendedName>
        <fullName evidence="12">ABC transporter B family member 26, chloroplastic</fullName>
    </recommendedName>
</protein>
<name>A0ABC8TW83_9AQUA</name>
<dbReference type="InterPro" id="IPR017871">
    <property type="entry name" value="ABC_transporter-like_CS"/>
</dbReference>
<dbReference type="InterPro" id="IPR027417">
    <property type="entry name" value="P-loop_NTPase"/>
</dbReference>
<comment type="subcellular location">
    <subcellularLocation>
        <location evidence="1">Membrane</location>
        <topology evidence="1">Multi-pass membrane protein</topology>
    </subcellularLocation>
</comment>
<dbReference type="Gene3D" id="1.20.1560.10">
    <property type="entry name" value="ABC transporter type 1, transmembrane domain"/>
    <property type="match status" value="1"/>
</dbReference>
<dbReference type="FunFam" id="3.40.50.300:FF:000218">
    <property type="entry name" value="Multidrug ABC transporter ATP-binding protein"/>
    <property type="match status" value="1"/>
</dbReference>
<keyword evidence="3" id="KW-0547">Nucleotide-binding</keyword>
<evidence type="ECO:0000256" key="1">
    <source>
        <dbReference type="ARBA" id="ARBA00004141"/>
    </source>
</evidence>
<dbReference type="InterPro" id="IPR003439">
    <property type="entry name" value="ABC_transporter-like_ATP-bd"/>
</dbReference>
<dbReference type="SUPFAM" id="SSF90123">
    <property type="entry name" value="ABC transporter transmembrane region"/>
    <property type="match status" value="1"/>
</dbReference>
<dbReference type="PROSITE" id="PS50929">
    <property type="entry name" value="ABC_TM1F"/>
    <property type="match status" value="1"/>
</dbReference>
<evidence type="ECO:0000259" key="8">
    <source>
        <dbReference type="PROSITE" id="PS50893"/>
    </source>
</evidence>
<gene>
    <name evidence="10" type="ORF">ILEXP_LOCUS43492</name>
</gene>
<reference evidence="10 11" key="1">
    <citation type="submission" date="2024-02" db="EMBL/GenBank/DDBJ databases">
        <authorList>
            <person name="Vignale AGUSTIN F."/>
            <person name="Sosa J E."/>
            <person name="Modenutti C."/>
        </authorList>
    </citation>
    <scope>NUCLEOTIDE SEQUENCE [LARGE SCALE GENOMIC DNA]</scope>
</reference>
<proteinExistence type="predicted"/>
<feature type="transmembrane region" description="Helical" evidence="7">
    <location>
        <begin position="187"/>
        <end position="213"/>
    </location>
</feature>
<dbReference type="Gene3D" id="3.40.50.300">
    <property type="entry name" value="P-loop containing nucleotide triphosphate hydrolases"/>
    <property type="match status" value="1"/>
</dbReference>